<gene>
    <name evidence="1" type="ORF">SDC9_189628</name>
</gene>
<reference evidence="1" key="1">
    <citation type="submission" date="2019-08" db="EMBL/GenBank/DDBJ databases">
        <authorList>
            <person name="Kucharzyk K."/>
            <person name="Murdoch R.W."/>
            <person name="Higgins S."/>
            <person name="Loffler F."/>
        </authorList>
    </citation>
    <scope>NUCLEOTIDE SEQUENCE</scope>
</reference>
<accession>A0A645HUC4</accession>
<protein>
    <submittedName>
        <fullName evidence="1">Uncharacterized protein</fullName>
    </submittedName>
</protein>
<comment type="caution">
    <text evidence="1">The sequence shown here is derived from an EMBL/GenBank/DDBJ whole genome shotgun (WGS) entry which is preliminary data.</text>
</comment>
<organism evidence="1">
    <name type="scientific">bioreactor metagenome</name>
    <dbReference type="NCBI Taxonomy" id="1076179"/>
    <lineage>
        <taxon>unclassified sequences</taxon>
        <taxon>metagenomes</taxon>
        <taxon>ecological metagenomes</taxon>
    </lineage>
</organism>
<name>A0A645HUC4_9ZZZZ</name>
<dbReference type="AlphaFoldDB" id="A0A645HUC4"/>
<sequence length="106" mass="11542">MLRADIPFGDAKRFLSDRNGAVILSCAVEFLQFLIEIVPFDSGAARVRDGGHPEQQGECEGEQYGASCVLHAISFHGAKATFTAHVRGSGFFALFVYPKMYKADAL</sequence>
<dbReference type="EMBL" id="VSSQ01099544">
    <property type="protein sequence ID" value="MPN42072.1"/>
    <property type="molecule type" value="Genomic_DNA"/>
</dbReference>
<evidence type="ECO:0000313" key="1">
    <source>
        <dbReference type="EMBL" id="MPN42072.1"/>
    </source>
</evidence>
<proteinExistence type="predicted"/>